<comment type="similarity">
    <text evidence="2">Belongs to the TRAP-alpha family.</text>
</comment>
<evidence type="ECO:0000256" key="5">
    <source>
        <dbReference type="ARBA" id="ARBA00022729"/>
    </source>
</evidence>
<comment type="subcellular location">
    <subcellularLocation>
        <location evidence="1">Endoplasmic reticulum membrane</location>
        <topology evidence="1">Single-pass type I membrane protein</topology>
    </subcellularLocation>
</comment>
<evidence type="ECO:0000256" key="3">
    <source>
        <dbReference type="ARBA" id="ARBA00020280"/>
    </source>
</evidence>
<evidence type="ECO:0000256" key="10">
    <source>
        <dbReference type="ARBA" id="ARBA00025854"/>
    </source>
</evidence>
<keyword evidence="8 13" id="KW-0472">Membrane</keyword>
<evidence type="ECO:0000256" key="12">
    <source>
        <dbReference type="SAM" id="MobiDB-lite"/>
    </source>
</evidence>
<feature type="chain" id="PRO_5029727266" description="Translocon-associated protein subunit alpha" evidence="14">
    <location>
        <begin position="29"/>
        <end position="312"/>
    </location>
</feature>
<evidence type="ECO:0000256" key="1">
    <source>
        <dbReference type="ARBA" id="ARBA00004115"/>
    </source>
</evidence>
<organism evidence="15 16">
    <name type="scientific">Bugula neritina</name>
    <name type="common">Brown bryozoan</name>
    <name type="synonym">Sertularia neritina</name>
    <dbReference type="NCBI Taxonomy" id="10212"/>
    <lineage>
        <taxon>Eukaryota</taxon>
        <taxon>Metazoa</taxon>
        <taxon>Spiralia</taxon>
        <taxon>Lophotrochozoa</taxon>
        <taxon>Bryozoa</taxon>
        <taxon>Gymnolaemata</taxon>
        <taxon>Cheilostomatida</taxon>
        <taxon>Flustrina</taxon>
        <taxon>Buguloidea</taxon>
        <taxon>Bugulidae</taxon>
        <taxon>Bugula</taxon>
    </lineage>
</organism>
<evidence type="ECO:0000256" key="4">
    <source>
        <dbReference type="ARBA" id="ARBA00022692"/>
    </source>
</evidence>
<feature type="compositionally biased region" description="Acidic residues" evidence="12">
    <location>
        <begin position="31"/>
        <end position="44"/>
    </location>
</feature>
<dbReference type="InterPro" id="IPR005595">
    <property type="entry name" value="TRAP_alpha"/>
</dbReference>
<accession>A0A7J7JUB9</accession>
<name>A0A7J7JUB9_BUGNE</name>
<dbReference type="GO" id="GO:0005789">
    <property type="term" value="C:endoplasmic reticulum membrane"/>
    <property type="evidence" value="ECO:0007669"/>
    <property type="project" value="UniProtKB-SubCell"/>
</dbReference>
<protein>
    <recommendedName>
        <fullName evidence="3">Translocon-associated protein subunit alpha</fullName>
    </recommendedName>
    <alternativeName>
        <fullName evidence="11">Signal sequence receptor subunit alpha</fullName>
    </alternativeName>
</protein>
<evidence type="ECO:0000313" key="16">
    <source>
        <dbReference type="Proteomes" id="UP000593567"/>
    </source>
</evidence>
<dbReference type="PANTHER" id="PTHR12924">
    <property type="entry name" value="TRANSLOCON-ASSOCIATED PROTEIN, ALPHA SUBUNIT"/>
    <property type="match status" value="1"/>
</dbReference>
<feature type="region of interest" description="Disordered" evidence="12">
    <location>
        <begin position="31"/>
        <end position="77"/>
    </location>
</feature>
<evidence type="ECO:0000256" key="6">
    <source>
        <dbReference type="ARBA" id="ARBA00022824"/>
    </source>
</evidence>
<reference evidence="15" key="1">
    <citation type="submission" date="2020-06" db="EMBL/GenBank/DDBJ databases">
        <title>Draft genome of Bugula neritina, a colonial animal packing powerful symbionts and potential medicines.</title>
        <authorList>
            <person name="Rayko M."/>
        </authorList>
    </citation>
    <scope>NUCLEOTIDE SEQUENCE [LARGE SCALE GENOMIC DNA]</scope>
    <source>
        <strain evidence="15">Kwan_BN1</strain>
    </source>
</reference>
<proteinExistence type="inferred from homology"/>
<dbReference type="Pfam" id="PF03896">
    <property type="entry name" value="TRAP_alpha"/>
    <property type="match status" value="1"/>
</dbReference>
<dbReference type="EMBL" id="VXIV02001836">
    <property type="protein sequence ID" value="KAF6029274.1"/>
    <property type="molecule type" value="Genomic_DNA"/>
</dbReference>
<comment type="subunit">
    <text evidence="10">Heterotetramer of TRAP-alpha, TRAP-beta, TRAP-delta and TRAP-gamma. Interacts with palmitoylated calnexin (CALX), the interaction is required for efficient folding of glycosylated proteins.</text>
</comment>
<keyword evidence="7 13" id="KW-1133">Transmembrane helix</keyword>
<comment type="function">
    <text evidence="9">TRAP proteins are part of a complex whose function is to bind calcium to the ER membrane and thereby regulate the retention of ER resident proteins. May be involved in the recycling of the translocation apparatus after completion of the translocation process or may function as a membrane-bound chaperone facilitating folding of translocated proteins.</text>
</comment>
<evidence type="ECO:0000256" key="7">
    <source>
        <dbReference type="ARBA" id="ARBA00022989"/>
    </source>
</evidence>
<evidence type="ECO:0000256" key="13">
    <source>
        <dbReference type="SAM" id="Phobius"/>
    </source>
</evidence>
<feature type="signal peptide" evidence="14">
    <location>
        <begin position="1"/>
        <end position="28"/>
    </location>
</feature>
<keyword evidence="4 13" id="KW-0812">Transmembrane</keyword>
<feature type="compositionally biased region" description="Acidic residues" evidence="12">
    <location>
        <begin position="55"/>
        <end position="72"/>
    </location>
</feature>
<feature type="transmembrane region" description="Helical" evidence="13">
    <location>
        <begin position="209"/>
        <end position="226"/>
    </location>
</feature>
<evidence type="ECO:0000256" key="14">
    <source>
        <dbReference type="SAM" id="SignalP"/>
    </source>
</evidence>
<evidence type="ECO:0000256" key="2">
    <source>
        <dbReference type="ARBA" id="ARBA00006776"/>
    </source>
</evidence>
<keyword evidence="6" id="KW-0256">Endoplasmic reticulum</keyword>
<evidence type="ECO:0000313" key="15">
    <source>
        <dbReference type="EMBL" id="KAF6029274.1"/>
    </source>
</evidence>
<keyword evidence="16" id="KW-1185">Reference proteome</keyword>
<dbReference type="PANTHER" id="PTHR12924:SF0">
    <property type="entry name" value="TRANSLOCON-ASSOCIATED PROTEIN SUBUNIT ALPHA"/>
    <property type="match status" value="1"/>
</dbReference>
<dbReference type="AlphaFoldDB" id="A0A7J7JUB9"/>
<sequence length="312" mass="34591">MRLFSKILLLVLIAFPTILIQNKGLATAQDAEDEADVESEDEVINEQADAPTDGEAAEAADSDSAAEEEEDDGTLKKSPDAATTLLFVKPDDYTNLPAGELASVIVGFTNNGKSDFVVQSMEASFRYPQDFNYFMQNFTSANYQKVVEPSRQASFEYSLIPSDNFNGRPFGLVIDLIYEDAAGNLFKDSVFNETVMITDPVEGFDTETFFLYVTLAGLALLVVVALQQTLFSSAVSSALYSSSISHFLYSDQTNYLSCAVVELEFRVYNIKIMPNFYKICLVLFMAFIAYNALFRIIILSTSTWCPTLHCIL</sequence>
<gene>
    <name evidence="15" type="ORF">EB796_012420</name>
</gene>
<dbReference type="Proteomes" id="UP000593567">
    <property type="component" value="Unassembled WGS sequence"/>
</dbReference>
<dbReference type="OrthoDB" id="1926781at2759"/>
<feature type="transmembrane region" description="Helical" evidence="13">
    <location>
        <begin position="276"/>
        <end position="298"/>
    </location>
</feature>
<evidence type="ECO:0000256" key="8">
    <source>
        <dbReference type="ARBA" id="ARBA00023136"/>
    </source>
</evidence>
<keyword evidence="5 14" id="KW-0732">Signal</keyword>
<comment type="caution">
    <text evidence="15">The sequence shown here is derived from an EMBL/GenBank/DDBJ whole genome shotgun (WGS) entry which is preliminary data.</text>
</comment>
<evidence type="ECO:0000256" key="9">
    <source>
        <dbReference type="ARBA" id="ARBA00025620"/>
    </source>
</evidence>
<evidence type="ECO:0000256" key="11">
    <source>
        <dbReference type="ARBA" id="ARBA00031071"/>
    </source>
</evidence>